<gene>
    <name evidence="2" type="ORF">ASPCAL06043</name>
</gene>
<protein>
    <submittedName>
        <fullName evidence="2">Uncharacterized protein</fullName>
    </submittedName>
</protein>
<dbReference type="Proteomes" id="UP000054771">
    <property type="component" value="Unassembled WGS sequence"/>
</dbReference>
<reference evidence="3" key="1">
    <citation type="journal article" date="2016" name="Genome Announc.">
        <title>Draft genome sequences of fungus Aspergillus calidoustus.</title>
        <authorList>
            <person name="Horn F."/>
            <person name="Linde J."/>
            <person name="Mattern D.J."/>
            <person name="Walther G."/>
            <person name="Guthke R."/>
            <person name="Scherlach K."/>
            <person name="Martin K."/>
            <person name="Brakhage A.A."/>
            <person name="Petzke L."/>
            <person name="Valiante V."/>
        </authorList>
    </citation>
    <scope>NUCLEOTIDE SEQUENCE [LARGE SCALE GENOMIC DNA]</scope>
    <source>
        <strain evidence="3">SF006504</strain>
    </source>
</reference>
<keyword evidence="3" id="KW-1185">Reference proteome</keyword>
<accession>A0A0U5G1B4</accession>
<evidence type="ECO:0000256" key="1">
    <source>
        <dbReference type="SAM" id="Phobius"/>
    </source>
</evidence>
<dbReference type="OrthoDB" id="5428890at2759"/>
<feature type="transmembrane region" description="Helical" evidence="1">
    <location>
        <begin position="331"/>
        <end position="350"/>
    </location>
</feature>
<organism evidence="2 3">
    <name type="scientific">Aspergillus calidoustus</name>
    <dbReference type="NCBI Taxonomy" id="454130"/>
    <lineage>
        <taxon>Eukaryota</taxon>
        <taxon>Fungi</taxon>
        <taxon>Dikarya</taxon>
        <taxon>Ascomycota</taxon>
        <taxon>Pezizomycotina</taxon>
        <taxon>Eurotiomycetes</taxon>
        <taxon>Eurotiomycetidae</taxon>
        <taxon>Eurotiales</taxon>
        <taxon>Aspergillaceae</taxon>
        <taxon>Aspergillus</taxon>
        <taxon>Aspergillus subgen. Nidulantes</taxon>
    </lineage>
</organism>
<dbReference type="EMBL" id="CDMC01000004">
    <property type="protein sequence ID" value="CEL04919.1"/>
    <property type="molecule type" value="Genomic_DNA"/>
</dbReference>
<proteinExistence type="predicted"/>
<name>A0A0U5G1B4_ASPCI</name>
<evidence type="ECO:0000313" key="3">
    <source>
        <dbReference type="Proteomes" id="UP000054771"/>
    </source>
</evidence>
<keyword evidence="1" id="KW-1133">Transmembrane helix</keyword>
<dbReference type="AlphaFoldDB" id="A0A0U5G1B4"/>
<keyword evidence="1" id="KW-0472">Membrane</keyword>
<evidence type="ECO:0000313" key="2">
    <source>
        <dbReference type="EMBL" id="CEL04919.1"/>
    </source>
</evidence>
<sequence length="368" mass="42912">MAQQHNLDPIPLDDTAMQNEIILRIFERQAGPTSTGVGENLALCLHRTSKAWQARLNLLQDRGDAVWLLLERTTVDFMATIVDSLEGAHTLRTLLQIVLAFLQTDPLDEKNLRLASTTLLELCIRLWLMSNIAIPPTANSAWQQCSDRRVWVDVSQTLRQHMEICFPRSTTIYDKVKLDKAFRLYDIQKISNFEIEWTDNLLEHLLVRDPADDKDPYTVSIFHHRQFLEYHAARPSTIYPQGFIIETLKTLDLLLPHDHRRTEVWYATLCETFELDPTACKNRRPMQREDRGLNSFSFWRDRLAILKETLDELEPRTVFHFWLDRRRPIQWATFWVAVLVLGLTVFFGLVQSVEGALQVYKAYHPATD</sequence>
<keyword evidence="1" id="KW-0812">Transmembrane</keyword>